<name>A0A9Y3VE80_9CICH</name>
<dbReference type="AlphaFoldDB" id="A0A9Y3VE80"/>
<dbReference type="PROSITE" id="PS51934">
    <property type="entry name" value="LRAT"/>
    <property type="match status" value="1"/>
</dbReference>
<sequence>MNYQQQIDNIVSTAKFGDLIEFSYPLGYSHWAIYDDDGHVIHFAVADEKQLMTTVRTYLQKIVPVCGDLLLGETKIRRVPVGEVNVPHGAHALVSNNRHAFTPSAPEDMRLRRDALLNQSLPYNLFTLNCEHFATFIRYGKAVCNQIPAKPKNEECTGATTVFKDIVNSKQTD</sequence>
<dbReference type="PANTHER" id="PTHR13943:SF37">
    <property type="entry name" value="PHOSPHOLIPASE A AND ACYLTRANSFERASE 1"/>
    <property type="match status" value="1"/>
</dbReference>
<feature type="domain" description="LRAT" evidence="5">
    <location>
        <begin position="20"/>
        <end position="146"/>
    </location>
</feature>
<evidence type="ECO:0000259" key="5">
    <source>
        <dbReference type="PROSITE" id="PS51934"/>
    </source>
</evidence>
<dbReference type="GO" id="GO:0005737">
    <property type="term" value="C:cytoplasm"/>
    <property type="evidence" value="ECO:0007669"/>
    <property type="project" value="TreeGrafter"/>
</dbReference>
<dbReference type="Pfam" id="PF04970">
    <property type="entry name" value="LRAT"/>
    <property type="match status" value="1"/>
</dbReference>
<evidence type="ECO:0000256" key="3">
    <source>
        <dbReference type="ARBA" id="ARBA00022801"/>
    </source>
</evidence>
<dbReference type="PANTHER" id="PTHR13943">
    <property type="entry name" value="HRAS-LIKE SUPPRESSOR - RELATED"/>
    <property type="match status" value="1"/>
</dbReference>
<evidence type="ECO:0000256" key="2">
    <source>
        <dbReference type="ARBA" id="ARBA00022679"/>
    </source>
</evidence>
<reference evidence="7" key="1">
    <citation type="submission" date="2025-08" db="UniProtKB">
        <authorList>
            <consortium name="RefSeq"/>
        </authorList>
    </citation>
    <scope>IDENTIFICATION</scope>
</reference>
<comment type="similarity">
    <text evidence="1">Belongs to the H-rev107 family.</text>
</comment>
<evidence type="ECO:0000313" key="7">
    <source>
        <dbReference type="RefSeq" id="XP_005733981.1"/>
    </source>
</evidence>
<gene>
    <name evidence="7" type="primary">LOC102211972</name>
</gene>
<evidence type="ECO:0000256" key="4">
    <source>
        <dbReference type="ARBA" id="ARBA00023098"/>
    </source>
</evidence>
<dbReference type="InterPro" id="IPR007053">
    <property type="entry name" value="LRAT_dom"/>
</dbReference>
<dbReference type="RefSeq" id="XP_005733981.1">
    <property type="nucleotide sequence ID" value="XM_005733924.2"/>
</dbReference>
<keyword evidence="2" id="KW-0808">Transferase</keyword>
<keyword evidence="3" id="KW-0378">Hydrolase</keyword>
<dbReference type="GO" id="GO:0008970">
    <property type="term" value="F:phospholipase A1 activity"/>
    <property type="evidence" value="ECO:0007669"/>
    <property type="project" value="TreeGrafter"/>
</dbReference>
<dbReference type="GeneID" id="102211972"/>
<dbReference type="InterPro" id="IPR051496">
    <property type="entry name" value="H-rev107_PLA/AT"/>
</dbReference>
<dbReference type="Proteomes" id="UP000695023">
    <property type="component" value="Unplaced"/>
</dbReference>
<dbReference type="GO" id="GO:0070292">
    <property type="term" value="P:N-acylphosphatidylethanolamine metabolic process"/>
    <property type="evidence" value="ECO:0007669"/>
    <property type="project" value="TreeGrafter"/>
</dbReference>
<evidence type="ECO:0000256" key="1">
    <source>
        <dbReference type="ARBA" id="ARBA00007824"/>
    </source>
</evidence>
<dbReference type="GO" id="GO:0016410">
    <property type="term" value="F:N-acyltransferase activity"/>
    <property type="evidence" value="ECO:0007669"/>
    <property type="project" value="TreeGrafter"/>
</dbReference>
<keyword evidence="6" id="KW-1185">Reference proteome</keyword>
<dbReference type="Gene3D" id="3.90.1720.10">
    <property type="entry name" value="endopeptidase domain like (from Nostoc punctiforme)"/>
    <property type="match status" value="1"/>
</dbReference>
<protein>
    <submittedName>
        <fullName evidence="7">HRAS-like suppressor 2</fullName>
    </submittedName>
</protein>
<proteinExistence type="inferred from homology"/>
<organism evidence="6 7">
    <name type="scientific">Pundamilia nyererei</name>
    <dbReference type="NCBI Taxonomy" id="303518"/>
    <lineage>
        <taxon>Eukaryota</taxon>
        <taxon>Metazoa</taxon>
        <taxon>Chordata</taxon>
        <taxon>Craniata</taxon>
        <taxon>Vertebrata</taxon>
        <taxon>Euteleostomi</taxon>
        <taxon>Actinopterygii</taxon>
        <taxon>Neopterygii</taxon>
        <taxon>Teleostei</taxon>
        <taxon>Neoteleostei</taxon>
        <taxon>Acanthomorphata</taxon>
        <taxon>Ovalentaria</taxon>
        <taxon>Cichlomorphae</taxon>
        <taxon>Cichliformes</taxon>
        <taxon>Cichlidae</taxon>
        <taxon>African cichlids</taxon>
        <taxon>Pseudocrenilabrinae</taxon>
        <taxon>Haplochromini</taxon>
        <taxon>Pundamilia</taxon>
    </lineage>
</organism>
<evidence type="ECO:0000313" key="6">
    <source>
        <dbReference type="Proteomes" id="UP000695023"/>
    </source>
</evidence>
<keyword evidence="4" id="KW-0443">Lipid metabolism</keyword>
<accession>A0A9Y3VE80</accession>
<dbReference type="GO" id="GO:0004623">
    <property type="term" value="F:phospholipase A2 activity"/>
    <property type="evidence" value="ECO:0007669"/>
    <property type="project" value="TreeGrafter"/>
</dbReference>